<feature type="transmembrane region" description="Helical" evidence="6">
    <location>
        <begin position="85"/>
        <end position="106"/>
    </location>
</feature>
<dbReference type="PANTHER" id="PTHR10057:SF0">
    <property type="entry name" value="TRANSLOCATOR PROTEIN"/>
    <property type="match status" value="1"/>
</dbReference>
<dbReference type="Proteomes" id="UP001652661">
    <property type="component" value="Chromosome 2L"/>
</dbReference>
<protein>
    <submittedName>
        <fullName evidence="8">Translocator protein</fullName>
    </submittedName>
</protein>
<evidence type="ECO:0000256" key="5">
    <source>
        <dbReference type="ARBA" id="ARBA00023136"/>
    </source>
</evidence>
<dbReference type="PANTHER" id="PTHR10057">
    <property type="entry name" value="PERIPHERAL-TYPE BENZODIAZEPINE RECEPTOR"/>
    <property type="match status" value="1"/>
</dbReference>
<comment type="similarity">
    <text evidence="2">Belongs to the TspO/BZRP family.</text>
</comment>
<dbReference type="RefSeq" id="XP_017021859.1">
    <property type="nucleotide sequence ID" value="XM_017166370.3"/>
</dbReference>
<gene>
    <name evidence="8" type="primary">Tspo</name>
</gene>
<feature type="transmembrane region" description="Helical" evidence="6">
    <location>
        <begin position="113"/>
        <end position="132"/>
    </location>
</feature>
<reference evidence="7" key="1">
    <citation type="submission" date="2025-05" db="UniProtKB">
        <authorList>
            <consortium name="RefSeq"/>
        </authorList>
    </citation>
    <scope>NUCLEOTIDE SEQUENCE [LARGE SCALE GENOMIC DNA]</scope>
    <source>
        <strain evidence="7">14028-0561.14</strain>
    </source>
</reference>
<dbReference type="OrthoDB" id="8841220at2759"/>
<evidence type="ECO:0000256" key="6">
    <source>
        <dbReference type="SAM" id="Phobius"/>
    </source>
</evidence>
<feature type="transmembrane region" description="Helical" evidence="6">
    <location>
        <begin position="138"/>
        <end position="159"/>
    </location>
</feature>
<evidence type="ECO:0000256" key="4">
    <source>
        <dbReference type="ARBA" id="ARBA00022989"/>
    </source>
</evidence>
<dbReference type="PIRSF" id="PIRSF005859">
    <property type="entry name" value="PBR"/>
    <property type="match status" value="1"/>
</dbReference>
<feature type="transmembrane region" description="Helical" evidence="6">
    <location>
        <begin position="52"/>
        <end position="73"/>
    </location>
</feature>
<accession>A0A6P4IDV4</accession>
<dbReference type="GO" id="GO:0005741">
    <property type="term" value="C:mitochondrial outer membrane"/>
    <property type="evidence" value="ECO:0007669"/>
    <property type="project" value="TreeGrafter"/>
</dbReference>
<evidence type="ECO:0000256" key="2">
    <source>
        <dbReference type="ARBA" id="ARBA00007524"/>
    </source>
</evidence>
<evidence type="ECO:0000313" key="7">
    <source>
        <dbReference type="Proteomes" id="UP001652661"/>
    </source>
</evidence>
<comment type="subcellular location">
    <subcellularLocation>
        <location evidence="1">Membrane</location>
        <topology evidence="1">Multi-pass membrane protein</topology>
    </subcellularLocation>
</comment>
<evidence type="ECO:0000256" key="3">
    <source>
        <dbReference type="ARBA" id="ARBA00022692"/>
    </source>
</evidence>
<keyword evidence="5 6" id="KW-0472">Membrane</keyword>
<dbReference type="CDD" id="cd15904">
    <property type="entry name" value="TSPO_MBR"/>
    <property type="match status" value="1"/>
</dbReference>
<dbReference type="Gene3D" id="1.20.1260.100">
    <property type="entry name" value="TspO/MBR protein"/>
    <property type="match status" value="1"/>
</dbReference>
<name>A0A6P4IDV4_DROKI</name>
<reference evidence="8" key="2">
    <citation type="submission" date="2025-08" db="UniProtKB">
        <authorList>
            <consortium name="RefSeq"/>
        </authorList>
    </citation>
    <scope>IDENTIFICATION</scope>
    <source>
        <strain evidence="8">14028-0561.14</strain>
        <tissue evidence="8">Whole fly</tissue>
    </source>
</reference>
<evidence type="ECO:0000256" key="1">
    <source>
        <dbReference type="ARBA" id="ARBA00004141"/>
    </source>
</evidence>
<dbReference type="InterPro" id="IPR004307">
    <property type="entry name" value="TspO_MBR"/>
</dbReference>
<dbReference type="InterPro" id="IPR038330">
    <property type="entry name" value="TspO/MBR-related_sf"/>
</dbReference>
<dbReference type="Pfam" id="PF03073">
    <property type="entry name" value="TspO_MBR"/>
    <property type="match status" value="1"/>
</dbReference>
<keyword evidence="4 6" id="KW-1133">Transmembrane helix</keyword>
<keyword evidence="3 6" id="KW-0812">Transmembrane</keyword>
<dbReference type="GO" id="GO:0033013">
    <property type="term" value="P:tetrapyrrole metabolic process"/>
    <property type="evidence" value="ECO:0007669"/>
    <property type="project" value="UniProtKB-ARBA"/>
</dbReference>
<sequence>MADRPCAGNALRIAGAVILPNLGGIYNGRLTRKHLQNWYAHLKFPSFKPPNWVFAPMWTSLYAGMGYGSYLVWRDGGGFSGDAQLPLMAYGTQLALNWAWSPIFFGQQNIKGGLIDIVALTATAGACGVLFYRVNKVAGLLFVPYVAWLGFATALNYAIWKLNPEKKEPALLEEEKPSSSHAGKAN</sequence>
<organism evidence="7 8">
    <name type="scientific">Drosophila kikkawai</name>
    <name type="common">Fruit fly</name>
    <dbReference type="NCBI Taxonomy" id="30033"/>
    <lineage>
        <taxon>Eukaryota</taxon>
        <taxon>Metazoa</taxon>
        <taxon>Ecdysozoa</taxon>
        <taxon>Arthropoda</taxon>
        <taxon>Hexapoda</taxon>
        <taxon>Insecta</taxon>
        <taxon>Pterygota</taxon>
        <taxon>Neoptera</taxon>
        <taxon>Endopterygota</taxon>
        <taxon>Diptera</taxon>
        <taxon>Brachycera</taxon>
        <taxon>Muscomorpha</taxon>
        <taxon>Ephydroidea</taxon>
        <taxon>Drosophilidae</taxon>
        <taxon>Drosophila</taxon>
        <taxon>Sophophora</taxon>
    </lineage>
</organism>
<dbReference type="AlphaFoldDB" id="A0A6P4IDV4"/>
<keyword evidence="7" id="KW-1185">Reference proteome</keyword>
<proteinExistence type="inferred from homology"/>
<evidence type="ECO:0000313" key="8">
    <source>
        <dbReference type="RefSeq" id="XP_017021859.1"/>
    </source>
</evidence>
<dbReference type="FunFam" id="1.20.1260.100:FF:000001">
    <property type="entry name" value="translocator protein 2"/>
    <property type="match status" value="1"/>
</dbReference>